<evidence type="ECO:0000313" key="3">
    <source>
        <dbReference type="EMBL" id="RMA42274.1"/>
    </source>
</evidence>
<feature type="transmembrane region" description="Helical" evidence="1">
    <location>
        <begin position="12"/>
        <end position="31"/>
    </location>
</feature>
<reference evidence="3 4" key="1">
    <citation type="submission" date="2018-10" db="EMBL/GenBank/DDBJ databases">
        <authorList>
            <person name="Jung H.S."/>
            <person name="Jeon C.O."/>
        </authorList>
    </citation>
    <scope>NUCLEOTIDE SEQUENCE [LARGE SCALE GENOMIC DNA]</scope>
    <source>
        <strain evidence="3 4">MA-7-27</strain>
    </source>
</reference>
<feature type="transmembrane region" description="Helical" evidence="1">
    <location>
        <begin position="37"/>
        <end position="61"/>
    </location>
</feature>
<name>A0A3L9Y0D5_9RHOB</name>
<feature type="domain" description="Inner membrane protein YgaP-like transmembrane" evidence="2">
    <location>
        <begin position="1"/>
        <end position="68"/>
    </location>
</feature>
<dbReference type="EMBL" id="RCNT01000004">
    <property type="protein sequence ID" value="RMA42274.1"/>
    <property type="molecule type" value="Genomic_DNA"/>
</dbReference>
<dbReference type="InterPro" id="IPR021309">
    <property type="entry name" value="YgaP-like_TM"/>
</dbReference>
<sequence length="69" mass="7309">MTINMGKIDRGIRIAVAVVLLGLAFGTGFAATGVLHWLFIAIAAVFLLTSVLGNCPLYSLIGIKTCRMN</sequence>
<dbReference type="Pfam" id="PF11127">
    <property type="entry name" value="YgaP-like_TM"/>
    <property type="match status" value="1"/>
</dbReference>
<dbReference type="AlphaFoldDB" id="A0A3L9Y0D5"/>
<accession>A0A3L9Y0D5</accession>
<dbReference type="OrthoDB" id="9804804at2"/>
<keyword evidence="4" id="KW-1185">Reference proteome</keyword>
<organism evidence="3 4">
    <name type="scientific">Rhodophyticola porphyridii</name>
    <dbReference type="NCBI Taxonomy" id="1852017"/>
    <lineage>
        <taxon>Bacteria</taxon>
        <taxon>Pseudomonadati</taxon>
        <taxon>Pseudomonadota</taxon>
        <taxon>Alphaproteobacteria</taxon>
        <taxon>Rhodobacterales</taxon>
        <taxon>Roseobacteraceae</taxon>
        <taxon>Rhodophyticola</taxon>
    </lineage>
</organism>
<keyword evidence="1" id="KW-1133">Transmembrane helix</keyword>
<evidence type="ECO:0000313" key="4">
    <source>
        <dbReference type="Proteomes" id="UP000281343"/>
    </source>
</evidence>
<evidence type="ECO:0000259" key="2">
    <source>
        <dbReference type="Pfam" id="PF11127"/>
    </source>
</evidence>
<dbReference type="RefSeq" id="WP_121897754.1">
    <property type="nucleotide sequence ID" value="NZ_RCNT01000004.1"/>
</dbReference>
<protein>
    <submittedName>
        <fullName evidence="3">DUF2892 domain-containing protein</fullName>
    </submittedName>
</protein>
<comment type="caution">
    <text evidence="3">The sequence shown here is derived from an EMBL/GenBank/DDBJ whole genome shotgun (WGS) entry which is preliminary data.</text>
</comment>
<proteinExistence type="predicted"/>
<gene>
    <name evidence="3" type="ORF">D9R08_09165</name>
</gene>
<keyword evidence="1" id="KW-0472">Membrane</keyword>
<dbReference type="Proteomes" id="UP000281343">
    <property type="component" value="Unassembled WGS sequence"/>
</dbReference>
<evidence type="ECO:0000256" key="1">
    <source>
        <dbReference type="SAM" id="Phobius"/>
    </source>
</evidence>
<keyword evidence="1" id="KW-0812">Transmembrane</keyword>